<evidence type="ECO:0000256" key="1">
    <source>
        <dbReference type="SAM" id="MobiDB-lite"/>
    </source>
</evidence>
<dbReference type="EMBL" id="JAPQKL010000006">
    <property type="protein sequence ID" value="KAJ5124558.1"/>
    <property type="molecule type" value="Genomic_DNA"/>
</dbReference>
<feature type="region of interest" description="Disordered" evidence="1">
    <location>
        <begin position="41"/>
        <end position="67"/>
    </location>
</feature>
<keyword evidence="3" id="KW-1185">Reference proteome</keyword>
<sequence length="67" mass="6887">MAKVNGSYILAEAVADDVAGAGDDVVVVVVAGAGREAGCRGIEQDHRTGDRNQAQPTKMGETKTIES</sequence>
<proteinExistence type="predicted"/>
<evidence type="ECO:0000313" key="2">
    <source>
        <dbReference type="EMBL" id="KAJ5124558.1"/>
    </source>
</evidence>
<organism evidence="2 3">
    <name type="scientific">Penicillium bovifimosum</name>
    <dbReference type="NCBI Taxonomy" id="126998"/>
    <lineage>
        <taxon>Eukaryota</taxon>
        <taxon>Fungi</taxon>
        <taxon>Dikarya</taxon>
        <taxon>Ascomycota</taxon>
        <taxon>Pezizomycotina</taxon>
        <taxon>Eurotiomycetes</taxon>
        <taxon>Eurotiomycetidae</taxon>
        <taxon>Eurotiales</taxon>
        <taxon>Aspergillaceae</taxon>
        <taxon>Penicillium</taxon>
    </lineage>
</organism>
<dbReference type="AlphaFoldDB" id="A0A9W9GN63"/>
<comment type="caution">
    <text evidence="2">The sequence shown here is derived from an EMBL/GenBank/DDBJ whole genome shotgun (WGS) entry which is preliminary data.</text>
</comment>
<accession>A0A9W9GN63</accession>
<dbReference type="GeneID" id="81408297"/>
<reference evidence="2" key="1">
    <citation type="submission" date="2022-11" db="EMBL/GenBank/DDBJ databases">
        <authorList>
            <person name="Petersen C."/>
        </authorList>
    </citation>
    <scope>NUCLEOTIDE SEQUENCE</scope>
    <source>
        <strain evidence="2">IBT 22155</strain>
    </source>
</reference>
<dbReference type="Proteomes" id="UP001149079">
    <property type="component" value="Unassembled WGS sequence"/>
</dbReference>
<protein>
    <submittedName>
        <fullName evidence="2">Uncharacterized protein</fullName>
    </submittedName>
</protein>
<dbReference type="RefSeq" id="XP_056518957.1">
    <property type="nucleotide sequence ID" value="XM_056669127.1"/>
</dbReference>
<evidence type="ECO:0000313" key="3">
    <source>
        <dbReference type="Proteomes" id="UP001149079"/>
    </source>
</evidence>
<reference evidence="2" key="2">
    <citation type="journal article" date="2023" name="IMA Fungus">
        <title>Comparative genomic study of the Penicillium genus elucidates a diverse pangenome and 15 lateral gene transfer events.</title>
        <authorList>
            <person name="Petersen C."/>
            <person name="Sorensen T."/>
            <person name="Nielsen M.R."/>
            <person name="Sondergaard T.E."/>
            <person name="Sorensen J.L."/>
            <person name="Fitzpatrick D.A."/>
            <person name="Frisvad J.C."/>
            <person name="Nielsen K.L."/>
        </authorList>
    </citation>
    <scope>NUCLEOTIDE SEQUENCE</scope>
    <source>
        <strain evidence="2">IBT 22155</strain>
    </source>
</reference>
<gene>
    <name evidence="2" type="ORF">N7515_008383</name>
</gene>
<name>A0A9W9GN63_9EURO</name>